<comment type="similarity">
    <text evidence="4 9">Belongs to the mannonate dehydratase family.</text>
</comment>
<comment type="pathway">
    <text evidence="3 9">Carbohydrate metabolism; pentose and glucuronate interconversion.</text>
</comment>
<dbReference type="PANTHER" id="PTHR30387:SF2">
    <property type="entry name" value="MANNONATE DEHYDRATASE"/>
    <property type="match status" value="1"/>
</dbReference>
<comment type="catalytic activity">
    <reaction evidence="1 9">
        <text>D-mannonate = 2-dehydro-3-deoxy-D-gluconate + H2O</text>
        <dbReference type="Rhea" id="RHEA:20097"/>
        <dbReference type="ChEBI" id="CHEBI:15377"/>
        <dbReference type="ChEBI" id="CHEBI:17767"/>
        <dbReference type="ChEBI" id="CHEBI:57990"/>
        <dbReference type="EC" id="4.2.1.8"/>
    </reaction>
</comment>
<gene>
    <name evidence="9 10" type="primary">uxuA</name>
    <name evidence="10" type="ORF">Q4Q39_17020</name>
</gene>
<comment type="caution">
    <text evidence="10">The sequence shown here is derived from an EMBL/GenBank/DDBJ whole genome shotgun (WGS) entry which is preliminary data.</text>
</comment>
<evidence type="ECO:0000313" key="11">
    <source>
        <dbReference type="Proteomes" id="UP001176891"/>
    </source>
</evidence>
<dbReference type="EC" id="4.2.1.8" evidence="5 9"/>
<dbReference type="RefSeq" id="WP_303283758.1">
    <property type="nucleotide sequence ID" value="NZ_BAABCZ010000012.1"/>
</dbReference>
<dbReference type="PANTHER" id="PTHR30387">
    <property type="entry name" value="MANNONATE DEHYDRATASE"/>
    <property type="match status" value="1"/>
</dbReference>
<evidence type="ECO:0000256" key="6">
    <source>
        <dbReference type="ARBA" id="ARBA00023004"/>
    </source>
</evidence>
<reference evidence="10" key="1">
    <citation type="submission" date="2023-07" db="EMBL/GenBank/DDBJ databases">
        <title>Two novel species in the genus Flavivirga.</title>
        <authorList>
            <person name="Kwon K."/>
        </authorList>
    </citation>
    <scope>NUCLEOTIDE SEQUENCE</scope>
    <source>
        <strain evidence="10">KACC 14157</strain>
    </source>
</reference>
<protein>
    <recommendedName>
        <fullName evidence="5 9">Mannonate dehydratase</fullName>
        <ecNumber evidence="5 9">4.2.1.8</ecNumber>
    </recommendedName>
    <alternativeName>
        <fullName evidence="9">D-mannonate hydro-lyase</fullName>
    </alternativeName>
</protein>
<accession>A0ABT8X6D5</accession>
<evidence type="ECO:0000256" key="9">
    <source>
        <dbReference type="HAMAP-Rule" id="MF_00106"/>
    </source>
</evidence>
<proteinExistence type="inferred from homology"/>
<dbReference type="SUPFAM" id="SSF51658">
    <property type="entry name" value="Xylose isomerase-like"/>
    <property type="match status" value="1"/>
</dbReference>
<dbReference type="Gene3D" id="3.20.20.150">
    <property type="entry name" value="Divalent-metal-dependent TIM barrel enzymes"/>
    <property type="match status" value="1"/>
</dbReference>
<evidence type="ECO:0000256" key="2">
    <source>
        <dbReference type="ARBA" id="ARBA00002713"/>
    </source>
</evidence>
<dbReference type="PIRSF" id="PIRSF016049">
    <property type="entry name" value="Man_dehyd"/>
    <property type="match status" value="1"/>
</dbReference>
<evidence type="ECO:0000256" key="7">
    <source>
        <dbReference type="ARBA" id="ARBA00023211"/>
    </source>
</evidence>
<evidence type="ECO:0000256" key="3">
    <source>
        <dbReference type="ARBA" id="ARBA00004892"/>
    </source>
</evidence>
<evidence type="ECO:0000256" key="1">
    <source>
        <dbReference type="ARBA" id="ARBA00001794"/>
    </source>
</evidence>
<comment type="function">
    <text evidence="2 9">Catalyzes the dehydration of D-mannonate.</text>
</comment>
<dbReference type="InterPro" id="IPR004628">
    <property type="entry name" value="Man_deHydtase"/>
</dbReference>
<dbReference type="NCBIfam" id="TIGR00695">
    <property type="entry name" value="uxuA"/>
    <property type="match status" value="1"/>
</dbReference>
<keyword evidence="8 9" id="KW-0456">Lyase</keyword>
<dbReference type="InterPro" id="IPR036237">
    <property type="entry name" value="Xyl_isomerase-like_sf"/>
</dbReference>
<dbReference type="GO" id="GO:0008927">
    <property type="term" value="F:mannonate dehydratase activity"/>
    <property type="evidence" value="ECO:0007669"/>
    <property type="project" value="UniProtKB-EC"/>
</dbReference>
<sequence>MQETFRWFGANDPVTLSDIKQTGATGIVTALHNIVNGEVWEIDAIQKVKNSIEAAGLKWSFIESIPIHENIKLRTDDYQYRIENYKHSLKNIAQCGIKNVCYNFMPVLDWTRTDLFWKLDDGKTALRFDKIDMAIFEKYFIQREAIESAYTEDILERAAMRFSKMSIEDKKQLEDTILKGLPGTVDDLTIPVFKEMIAQYKDITHADLKSNLSYFLNEIIPVAEELGIKMAIHPDDPPFDIMGLPRIIKSEKDLEDLVSFIDSPSNGITFCTGSLGANPDNDLPKMIEKFKNRIHFLHLRNVKREDDGSFFEDNHLDGSSDMYKIVNTILKIEKELNRSLPMRPDHGHQMLDDLKTNTSYPGYSAIGRLKGLAELRGLALGISKSNAMLNK</sequence>
<dbReference type="NCBIfam" id="NF003027">
    <property type="entry name" value="PRK03906.1"/>
    <property type="match status" value="1"/>
</dbReference>
<evidence type="ECO:0000256" key="8">
    <source>
        <dbReference type="ARBA" id="ARBA00023239"/>
    </source>
</evidence>
<dbReference type="EMBL" id="JAUOEM010000006">
    <property type="protein sequence ID" value="MDO5989109.1"/>
    <property type="molecule type" value="Genomic_DNA"/>
</dbReference>
<organism evidence="10 11">
    <name type="scientific">Flavivirga amylovorans</name>
    <dbReference type="NCBI Taxonomy" id="870486"/>
    <lineage>
        <taxon>Bacteria</taxon>
        <taxon>Pseudomonadati</taxon>
        <taxon>Bacteroidota</taxon>
        <taxon>Flavobacteriia</taxon>
        <taxon>Flavobacteriales</taxon>
        <taxon>Flavobacteriaceae</taxon>
        <taxon>Flavivirga</taxon>
    </lineage>
</organism>
<evidence type="ECO:0000313" key="10">
    <source>
        <dbReference type="EMBL" id="MDO5989109.1"/>
    </source>
</evidence>
<evidence type="ECO:0000256" key="4">
    <source>
        <dbReference type="ARBA" id="ARBA00007389"/>
    </source>
</evidence>
<dbReference type="Pfam" id="PF03786">
    <property type="entry name" value="UxuA"/>
    <property type="match status" value="1"/>
</dbReference>
<evidence type="ECO:0000256" key="5">
    <source>
        <dbReference type="ARBA" id="ARBA00012927"/>
    </source>
</evidence>
<comment type="cofactor">
    <cofactor evidence="9">
        <name>Fe(2+)</name>
        <dbReference type="ChEBI" id="CHEBI:29033"/>
    </cofactor>
    <cofactor evidence="9">
        <name>Mn(2+)</name>
        <dbReference type="ChEBI" id="CHEBI:29035"/>
    </cofactor>
</comment>
<keyword evidence="11" id="KW-1185">Reference proteome</keyword>
<keyword evidence="6 9" id="KW-0408">Iron</keyword>
<dbReference type="Proteomes" id="UP001176891">
    <property type="component" value="Unassembled WGS sequence"/>
</dbReference>
<keyword evidence="7 9" id="KW-0464">Manganese</keyword>
<name>A0ABT8X6D5_9FLAO</name>
<dbReference type="HAMAP" id="MF_00106">
    <property type="entry name" value="UxuA"/>
    <property type="match status" value="1"/>
</dbReference>